<protein>
    <submittedName>
        <fullName evidence="1">Uncharacterized protein</fullName>
    </submittedName>
</protein>
<dbReference type="AlphaFoldDB" id="A0AAV7VZQ3"/>
<comment type="caution">
    <text evidence="1">The sequence shown here is derived from an EMBL/GenBank/DDBJ whole genome shotgun (WGS) entry which is preliminary data.</text>
</comment>
<proteinExistence type="predicted"/>
<dbReference type="Proteomes" id="UP001066276">
    <property type="component" value="Chromosome 1_2"/>
</dbReference>
<evidence type="ECO:0000313" key="1">
    <source>
        <dbReference type="EMBL" id="KAJ1206196.1"/>
    </source>
</evidence>
<name>A0AAV7VZQ3_PLEWA</name>
<reference evidence="1" key="1">
    <citation type="journal article" date="2022" name="bioRxiv">
        <title>Sequencing and chromosome-scale assembly of the giantPleurodeles waltlgenome.</title>
        <authorList>
            <person name="Brown T."/>
            <person name="Elewa A."/>
            <person name="Iarovenko S."/>
            <person name="Subramanian E."/>
            <person name="Araus A.J."/>
            <person name="Petzold A."/>
            <person name="Susuki M."/>
            <person name="Suzuki K.-i.T."/>
            <person name="Hayashi T."/>
            <person name="Toyoda A."/>
            <person name="Oliveira C."/>
            <person name="Osipova E."/>
            <person name="Leigh N.D."/>
            <person name="Simon A."/>
            <person name="Yun M.H."/>
        </authorList>
    </citation>
    <scope>NUCLEOTIDE SEQUENCE</scope>
    <source>
        <strain evidence="1">20211129_DDA</strain>
        <tissue evidence="1">Liver</tissue>
    </source>
</reference>
<gene>
    <name evidence="1" type="ORF">NDU88_001605</name>
</gene>
<evidence type="ECO:0000313" key="2">
    <source>
        <dbReference type="Proteomes" id="UP001066276"/>
    </source>
</evidence>
<accession>A0AAV7VZQ3</accession>
<sequence length="153" mass="17266">MSRLTFLFYVEGNLIEIHLNLFWMKRGPDNWIGKKMAAGNLRMHLEEEENPHKHGRATPRLPFAPISPLRKSLLSVAEGVPNSPWDLLIVSNVVDCSRPQTLFWQNLSKVGEPNSRSPAHDDQVLPQVFPPFDAPKASLSAPGTARLHWRSTP</sequence>
<dbReference type="EMBL" id="JANPWB010000002">
    <property type="protein sequence ID" value="KAJ1206196.1"/>
    <property type="molecule type" value="Genomic_DNA"/>
</dbReference>
<keyword evidence="2" id="KW-1185">Reference proteome</keyword>
<organism evidence="1 2">
    <name type="scientific">Pleurodeles waltl</name>
    <name type="common">Iberian ribbed newt</name>
    <dbReference type="NCBI Taxonomy" id="8319"/>
    <lineage>
        <taxon>Eukaryota</taxon>
        <taxon>Metazoa</taxon>
        <taxon>Chordata</taxon>
        <taxon>Craniata</taxon>
        <taxon>Vertebrata</taxon>
        <taxon>Euteleostomi</taxon>
        <taxon>Amphibia</taxon>
        <taxon>Batrachia</taxon>
        <taxon>Caudata</taxon>
        <taxon>Salamandroidea</taxon>
        <taxon>Salamandridae</taxon>
        <taxon>Pleurodelinae</taxon>
        <taxon>Pleurodeles</taxon>
    </lineage>
</organism>